<dbReference type="Gene3D" id="3.30.565.10">
    <property type="entry name" value="Histidine kinase-like ATPase, C-terminal domain"/>
    <property type="match status" value="1"/>
</dbReference>
<evidence type="ECO:0000256" key="3">
    <source>
        <dbReference type="ARBA" id="ARBA00022553"/>
    </source>
</evidence>
<organism evidence="9 10">
    <name type="scientific">Bilophila wadsworthia (strain 3_1_6)</name>
    <dbReference type="NCBI Taxonomy" id="563192"/>
    <lineage>
        <taxon>Bacteria</taxon>
        <taxon>Pseudomonadati</taxon>
        <taxon>Thermodesulfobacteriota</taxon>
        <taxon>Desulfovibrionia</taxon>
        <taxon>Desulfovibrionales</taxon>
        <taxon>Desulfovibrionaceae</taxon>
        <taxon>Bilophila</taxon>
    </lineage>
</organism>
<dbReference type="CDD" id="cd00082">
    <property type="entry name" value="HisKA"/>
    <property type="match status" value="1"/>
</dbReference>
<dbReference type="Pfam" id="PF00512">
    <property type="entry name" value="HisKA"/>
    <property type="match status" value="1"/>
</dbReference>
<feature type="transmembrane region" description="Helical" evidence="6">
    <location>
        <begin position="6"/>
        <end position="30"/>
    </location>
</feature>
<dbReference type="InterPro" id="IPR036097">
    <property type="entry name" value="HisK_dim/P_sf"/>
</dbReference>
<evidence type="ECO:0000256" key="4">
    <source>
        <dbReference type="ARBA" id="ARBA00023012"/>
    </source>
</evidence>
<evidence type="ECO:0000313" key="9">
    <source>
        <dbReference type="EMBL" id="EFV44365.2"/>
    </source>
</evidence>
<dbReference type="PANTHER" id="PTHR45339">
    <property type="entry name" value="HYBRID SIGNAL TRANSDUCTION HISTIDINE KINASE J"/>
    <property type="match status" value="1"/>
</dbReference>
<comment type="caution">
    <text evidence="9">The sequence shown here is derived from an EMBL/GenBank/DDBJ whole genome shotgun (WGS) entry which is preliminary data.</text>
</comment>
<dbReference type="SUPFAM" id="SSF52172">
    <property type="entry name" value="CheY-like"/>
    <property type="match status" value="2"/>
</dbReference>
<reference evidence="9 10" key="1">
    <citation type="submission" date="2010-10" db="EMBL/GenBank/DDBJ databases">
        <authorList>
            <consortium name="The Broad Institute Genome Sequencing Platform"/>
            <person name="Ward D."/>
            <person name="Earl A."/>
            <person name="Feldgarden M."/>
            <person name="Young S.K."/>
            <person name="Gargeya S."/>
            <person name="Zeng Q."/>
            <person name="Alvarado L."/>
            <person name="Berlin A."/>
            <person name="Bochicchio J."/>
            <person name="Chapman S.B."/>
            <person name="Chen Z."/>
            <person name="Freedman E."/>
            <person name="Gellesch M."/>
            <person name="Goldberg J."/>
            <person name="Griggs A."/>
            <person name="Gujja S."/>
            <person name="Heilman E."/>
            <person name="Heiman D."/>
            <person name="Howarth C."/>
            <person name="Mehta T."/>
            <person name="Neiman D."/>
            <person name="Pearson M."/>
            <person name="Roberts A."/>
            <person name="Saif S."/>
            <person name="Shea T."/>
            <person name="Shenoy N."/>
            <person name="Sisk P."/>
            <person name="Stolte C."/>
            <person name="Sykes S."/>
            <person name="White J."/>
            <person name="Yandava C."/>
            <person name="Allen-Vercoe E."/>
            <person name="Sibley C."/>
            <person name="Ambrose C.E."/>
            <person name="Strauss J."/>
            <person name="Daigneault M."/>
            <person name="Haas B."/>
            <person name="Nusbaum C."/>
            <person name="Birren B."/>
        </authorList>
    </citation>
    <scope>NUCLEOTIDE SEQUENCE [LARGE SCALE GENOMIC DNA]</scope>
    <source>
        <strain evidence="9 10">3_1_6</strain>
    </source>
</reference>
<name>E5Y6N4_BILW3</name>
<dbReference type="InterPro" id="IPR036890">
    <property type="entry name" value="HATPase_C_sf"/>
</dbReference>
<proteinExistence type="predicted"/>
<evidence type="ECO:0000256" key="2">
    <source>
        <dbReference type="ARBA" id="ARBA00012438"/>
    </source>
</evidence>
<dbReference type="Proteomes" id="UP000006034">
    <property type="component" value="Unassembled WGS sequence"/>
</dbReference>
<dbReference type="PROSITE" id="PS50109">
    <property type="entry name" value="HIS_KIN"/>
    <property type="match status" value="1"/>
</dbReference>
<dbReference type="SMART" id="SM00388">
    <property type="entry name" value="HisKA"/>
    <property type="match status" value="1"/>
</dbReference>
<dbReference type="CDD" id="cd17546">
    <property type="entry name" value="REC_hyHK_CKI1_RcsC-like"/>
    <property type="match status" value="2"/>
</dbReference>
<dbReference type="InterPro" id="IPR005467">
    <property type="entry name" value="His_kinase_dom"/>
</dbReference>
<evidence type="ECO:0000256" key="1">
    <source>
        <dbReference type="ARBA" id="ARBA00000085"/>
    </source>
</evidence>
<dbReference type="InterPro" id="IPR004358">
    <property type="entry name" value="Sig_transdc_His_kin-like_C"/>
</dbReference>
<accession>E5Y6N4</accession>
<feature type="modified residue" description="4-aspartylphosphate" evidence="5">
    <location>
        <position position="646"/>
    </location>
</feature>
<dbReference type="eggNOG" id="COG0642">
    <property type="taxonomic scope" value="Bacteria"/>
</dbReference>
<gene>
    <name evidence="9" type="ORF">HMPREF0179_01847</name>
</gene>
<protein>
    <recommendedName>
        <fullName evidence="2">histidine kinase</fullName>
        <ecNumber evidence="2">2.7.13.3</ecNumber>
    </recommendedName>
</protein>
<keyword evidence="4" id="KW-0902">Two-component regulatory system</keyword>
<dbReference type="FunFam" id="3.30.565.10:FF:000010">
    <property type="entry name" value="Sensor histidine kinase RcsC"/>
    <property type="match status" value="1"/>
</dbReference>
<keyword evidence="6" id="KW-0472">Membrane</keyword>
<dbReference type="EMBL" id="ADCP02000003">
    <property type="protein sequence ID" value="EFV44365.2"/>
    <property type="molecule type" value="Genomic_DNA"/>
</dbReference>
<evidence type="ECO:0000259" key="7">
    <source>
        <dbReference type="PROSITE" id="PS50109"/>
    </source>
</evidence>
<feature type="transmembrane region" description="Helical" evidence="6">
    <location>
        <begin position="175"/>
        <end position="199"/>
    </location>
</feature>
<keyword evidence="10" id="KW-1185">Reference proteome</keyword>
<dbReference type="eggNOG" id="COG2205">
    <property type="taxonomic scope" value="Bacteria"/>
</dbReference>
<dbReference type="InterPro" id="IPR011006">
    <property type="entry name" value="CheY-like_superfamily"/>
</dbReference>
<dbReference type="PRINTS" id="PR00344">
    <property type="entry name" value="BCTRLSENSOR"/>
</dbReference>
<dbReference type="HOGENOM" id="CLU_000445_114_21_7"/>
<keyword evidence="3 5" id="KW-0597">Phosphoprotein</keyword>
<feature type="domain" description="Response regulatory" evidence="8">
    <location>
        <begin position="592"/>
        <end position="712"/>
    </location>
</feature>
<evidence type="ECO:0000259" key="8">
    <source>
        <dbReference type="PROSITE" id="PS50110"/>
    </source>
</evidence>
<dbReference type="SMART" id="SM00448">
    <property type="entry name" value="REC"/>
    <property type="match status" value="2"/>
</dbReference>
<dbReference type="Pfam" id="PF02518">
    <property type="entry name" value="HATPase_c"/>
    <property type="match status" value="1"/>
</dbReference>
<dbReference type="EC" id="2.7.13.3" evidence="2"/>
<feature type="domain" description="Histidine kinase" evidence="7">
    <location>
        <begin position="353"/>
        <end position="575"/>
    </location>
</feature>
<sequence>MQNTRHSFLGIMIICTVSIIFCLVSTFLLYQTKEKVSTAYKHPYTVSNTAREIHSRALDTKFFYRKLLSSETSDKKKLALIIHERFLKMNMDRDKIKKKYLGPEKDIERLFDATDAFHNALLEGLSYSPSHSKTEILSYIDANVEPAYIELEDSLKTVIAFSNGKMREFVGQSSFTVNMATAGSFFLILVVLTVAFFFYRLQKKAEQAIAYREKLFDILCNSIDDVFVIYHVRDKRIEYVSGNADRILGLGNNDISILYSRLSAANEKVLDDFSKQAPFDAPKGCDFSMKDTLTGEDRFMHLHLYPVKENAGTIRYVVSLSDRTHEVKTRQTLKDALASAQQANTAKRDFLSRMSHEIRTPMNAIIGMATIAAAHIQNHGRVADCLHKISFSSKHLMSLLNDVLDMSKIESGKLAVHHEEFDLPNLIDSIVSIMYPQTESQGQHFSVALSGIEEEKLVGDPLRINQILLNLLSNARKFTPEGGSIKLEVSQKRKNGGVLMRFTVSDTGIGLSEAFQKRLFKPFEQADSSISQKYGGTGLGLAITHNLVTLMNGTIGVRSKEHEGSCFTVELPLALPPNGHIQKKEQIARDMKVLVVDDDLDTCEYAALILRRMGIAAKWVLTAREALDQVVDAHERGNGYDVCLIDWKMPEMDGIEATRRIREVVGPETLIIIITAYDWTSIEQRAREAGANAFLSKPLFSSALYHTLSAVSQKKPASAAAELEPGTEGQAPSLRGRHVLLVEDNDLNREITEEILKMKGVSFTCAENGQIAVDIFTASAPGTFDAILMDIQMPVLDGYAATAAIRASHSPESQAIPIIAMTANAFHEDVVSALSAGMNSHISKPIDPECLYQVLIASLRDQAKPAGA</sequence>
<dbReference type="Gene3D" id="1.10.287.130">
    <property type="match status" value="1"/>
</dbReference>
<evidence type="ECO:0000313" key="10">
    <source>
        <dbReference type="Proteomes" id="UP000006034"/>
    </source>
</evidence>
<dbReference type="AlphaFoldDB" id="E5Y6N4"/>
<dbReference type="OrthoDB" id="5468627at2"/>
<keyword evidence="6" id="KW-1133">Transmembrane helix</keyword>
<dbReference type="Gene3D" id="3.40.50.2300">
    <property type="match status" value="2"/>
</dbReference>
<dbReference type="PROSITE" id="PS50110">
    <property type="entry name" value="RESPONSE_REGULATORY"/>
    <property type="match status" value="2"/>
</dbReference>
<keyword evidence="6" id="KW-0812">Transmembrane</keyword>
<evidence type="ECO:0000256" key="6">
    <source>
        <dbReference type="SAM" id="Phobius"/>
    </source>
</evidence>
<dbReference type="STRING" id="563192.HMPREF0179_01847"/>
<dbReference type="SUPFAM" id="SSF47384">
    <property type="entry name" value="Homodimeric domain of signal transducing histidine kinase"/>
    <property type="match status" value="1"/>
</dbReference>
<feature type="domain" description="Response regulatory" evidence="8">
    <location>
        <begin position="738"/>
        <end position="859"/>
    </location>
</feature>
<dbReference type="InterPro" id="IPR003661">
    <property type="entry name" value="HisK_dim/P_dom"/>
</dbReference>
<comment type="catalytic activity">
    <reaction evidence="1">
        <text>ATP + protein L-histidine = ADP + protein N-phospho-L-histidine.</text>
        <dbReference type="EC" id="2.7.13.3"/>
    </reaction>
</comment>
<reference evidence="9 10" key="2">
    <citation type="submission" date="2013-04" db="EMBL/GenBank/DDBJ databases">
        <title>The Genome Sequence of Bilophila wadsworthia 3_1_6.</title>
        <authorList>
            <consortium name="The Broad Institute Genomics Platform"/>
            <person name="Earl A."/>
            <person name="Ward D."/>
            <person name="Feldgarden M."/>
            <person name="Gevers D."/>
            <person name="Sibley C."/>
            <person name="Strauss J."/>
            <person name="Allen-Vercoe E."/>
            <person name="Walker B."/>
            <person name="Young S."/>
            <person name="Zeng Q."/>
            <person name="Gargeya S."/>
            <person name="Fitzgerald M."/>
            <person name="Haas B."/>
            <person name="Abouelleil A."/>
            <person name="Allen A.W."/>
            <person name="Alvarado L."/>
            <person name="Arachchi H.M."/>
            <person name="Berlin A.M."/>
            <person name="Chapman S.B."/>
            <person name="Gainer-Dewar J."/>
            <person name="Goldberg J."/>
            <person name="Griggs A."/>
            <person name="Gujja S."/>
            <person name="Hansen M."/>
            <person name="Howarth C."/>
            <person name="Imamovic A."/>
            <person name="Ireland A."/>
            <person name="Larimer J."/>
            <person name="McCowan C."/>
            <person name="Murphy C."/>
            <person name="Pearson M."/>
            <person name="Poon T.W."/>
            <person name="Priest M."/>
            <person name="Roberts A."/>
            <person name="Saif S."/>
            <person name="Shea T."/>
            <person name="Sisk P."/>
            <person name="Sykes S."/>
            <person name="Wortman J."/>
            <person name="Nusbaum C."/>
            <person name="Birren B."/>
        </authorList>
    </citation>
    <scope>NUCLEOTIDE SEQUENCE [LARGE SCALE GENOMIC DNA]</scope>
    <source>
        <strain evidence="9 10">3_1_6</strain>
    </source>
</reference>
<dbReference type="CDD" id="cd16922">
    <property type="entry name" value="HATPase_EvgS-ArcB-TorS-like"/>
    <property type="match status" value="1"/>
</dbReference>
<dbReference type="PANTHER" id="PTHR45339:SF1">
    <property type="entry name" value="HYBRID SIGNAL TRANSDUCTION HISTIDINE KINASE J"/>
    <property type="match status" value="1"/>
</dbReference>
<dbReference type="InterPro" id="IPR001789">
    <property type="entry name" value="Sig_transdc_resp-reg_receiver"/>
</dbReference>
<feature type="modified residue" description="4-aspartylphosphate" evidence="5">
    <location>
        <position position="790"/>
    </location>
</feature>
<dbReference type="SMART" id="SM00387">
    <property type="entry name" value="HATPase_c"/>
    <property type="match status" value="1"/>
</dbReference>
<evidence type="ECO:0000256" key="5">
    <source>
        <dbReference type="PROSITE-ProRule" id="PRU00169"/>
    </source>
</evidence>
<dbReference type="Pfam" id="PF00072">
    <property type="entry name" value="Response_reg"/>
    <property type="match status" value="2"/>
</dbReference>
<dbReference type="InterPro" id="IPR003594">
    <property type="entry name" value="HATPase_dom"/>
</dbReference>
<dbReference type="GO" id="GO:0000155">
    <property type="term" value="F:phosphorelay sensor kinase activity"/>
    <property type="evidence" value="ECO:0007669"/>
    <property type="project" value="InterPro"/>
</dbReference>
<dbReference type="SUPFAM" id="SSF55874">
    <property type="entry name" value="ATPase domain of HSP90 chaperone/DNA topoisomerase II/histidine kinase"/>
    <property type="match status" value="1"/>
</dbReference>